<keyword evidence="2" id="KW-1185">Reference proteome</keyword>
<evidence type="ECO:0000313" key="2">
    <source>
        <dbReference type="Proteomes" id="UP000270296"/>
    </source>
</evidence>
<protein>
    <submittedName>
        <fullName evidence="3">Reverse transcriptase domain-containing protein</fullName>
    </submittedName>
</protein>
<name>A0A183J642_9BILA</name>
<reference evidence="3" key="1">
    <citation type="submission" date="2016-06" db="UniProtKB">
        <authorList>
            <consortium name="WormBaseParasite"/>
        </authorList>
    </citation>
    <scope>IDENTIFICATION</scope>
</reference>
<dbReference type="Proteomes" id="UP000270296">
    <property type="component" value="Unassembled WGS sequence"/>
</dbReference>
<organism evidence="3">
    <name type="scientific">Soboliphyme baturini</name>
    <dbReference type="NCBI Taxonomy" id="241478"/>
    <lineage>
        <taxon>Eukaryota</taxon>
        <taxon>Metazoa</taxon>
        <taxon>Ecdysozoa</taxon>
        <taxon>Nematoda</taxon>
        <taxon>Enoplea</taxon>
        <taxon>Dorylaimia</taxon>
        <taxon>Dioctophymatida</taxon>
        <taxon>Dioctophymatoidea</taxon>
        <taxon>Soboliphymatidae</taxon>
        <taxon>Soboliphyme</taxon>
    </lineage>
</organism>
<dbReference type="AlphaFoldDB" id="A0A183J642"/>
<accession>A0A183J642</accession>
<proteinExistence type="predicted"/>
<evidence type="ECO:0000313" key="1">
    <source>
        <dbReference type="EMBL" id="VDP39259.1"/>
    </source>
</evidence>
<gene>
    <name evidence="1" type="ORF">SBAD_LOCUS11342</name>
</gene>
<reference evidence="1 2" key="2">
    <citation type="submission" date="2018-11" db="EMBL/GenBank/DDBJ databases">
        <authorList>
            <consortium name="Pathogen Informatics"/>
        </authorList>
    </citation>
    <scope>NUCLEOTIDE SEQUENCE [LARGE SCALE GENOMIC DNA]</scope>
</reference>
<dbReference type="EMBL" id="UZAM01015483">
    <property type="protein sequence ID" value="VDP39259.1"/>
    <property type="molecule type" value="Genomic_DNA"/>
</dbReference>
<dbReference type="WBParaSite" id="SBAD_0001172501-mRNA-1">
    <property type="protein sequence ID" value="SBAD_0001172501-mRNA-1"/>
    <property type="gene ID" value="SBAD_0001172501"/>
</dbReference>
<evidence type="ECO:0000313" key="3">
    <source>
        <dbReference type="WBParaSite" id="SBAD_0001172501-mRNA-1"/>
    </source>
</evidence>
<sequence length="160" mass="17777">MLNGAITRIEVPSYTGSGMLINCSVKQGVPISPFLFLLVLDELFDALPPDSLFRYLGVDIPLCVLSRTDIDSVKEVLNSICRAALKPHRNMELIRGLCCIRLAYACSVVYPLSPSIPHKHKVVRTEIKEILKLHPDSCTTHFYLPLLLFMKLAGSQVPVS</sequence>
<dbReference type="OrthoDB" id="8197512at2759"/>